<feature type="transmembrane region" description="Helical" evidence="8">
    <location>
        <begin position="125"/>
        <end position="152"/>
    </location>
</feature>
<dbReference type="GO" id="GO:0015990">
    <property type="term" value="P:electron transport coupled proton transport"/>
    <property type="evidence" value="ECO:0007669"/>
    <property type="project" value="TreeGrafter"/>
</dbReference>
<dbReference type="InterPro" id="IPR003945">
    <property type="entry name" value="NU5C-like"/>
</dbReference>
<dbReference type="WBParaSite" id="HNAJ_0000427401-mRNA-1">
    <property type="protein sequence ID" value="HNAJ_0000427401-mRNA-1"/>
    <property type="gene ID" value="HNAJ_0000427401"/>
</dbReference>
<dbReference type="GO" id="GO:0008137">
    <property type="term" value="F:NADH dehydrogenase (ubiquinone) activity"/>
    <property type="evidence" value="ECO:0007669"/>
    <property type="project" value="UniProtKB-EC"/>
</dbReference>
<evidence type="ECO:0000256" key="5">
    <source>
        <dbReference type="ARBA" id="ARBA00023136"/>
    </source>
</evidence>
<name>A0A0R3TB35_RODNA</name>
<dbReference type="PANTHER" id="PTHR42829">
    <property type="entry name" value="NADH-UBIQUINONE OXIDOREDUCTASE CHAIN 5"/>
    <property type="match status" value="1"/>
</dbReference>
<keyword evidence="3 8" id="KW-0812">Transmembrane</keyword>
<accession>A0A0R3TB35</accession>
<evidence type="ECO:0000256" key="3">
    <source>
        <dbReference type="ARBA" id="ARBA00022692"/>
    </source>
</evidence>
<dbReference type="PANTHER" id="PTHR42829:SF2">
    <property type="entry name" value="NADH-UBIQUINONE OXIDOREDUCTASE CHAIN 5"/>
    <property type="match status" value="1"/>
</dbReference>
<protein>
    <recommendedName>
        <fullName evidence="2">NADH:ubiquinone reductase (H(+)-translocating)</fullName>
        <ecNumber evidence="2">7.1.1.2</ecNumber>
    </recommendedName>
    <alternativeName>
        <fullName evidence="6">NADH dehydrogenase subunit 5</fullName>
    </alternativeName>
</protein>
<comment type="subcellular location">
    <subcellularLocation>
        <location evidence="1">Membrane</location>
        <topology evidence="1">Multi-pass membrane protein</topology>
    </subcellularLocation>
</comment>
<organism evidence="10">
    <name type="scientific">Rodentolepis nana</name>
    <name type="common">Dwarf tapeworm</name>
    <name type="synonym">Hymenolepis nana</name>
    <dbReference type="NCBI Taxonomy" id="102285"/>
    <lineage>
        <taxon>Eukaryota</taxon>
        <taxon>Metazoa</taxon>
        <taxon>Spiralia</taxon>
        <taxon>Lophotrochozoa</taxon>
        <taxon>Platyhelminthes</taxon>
        <taxon>Cestoda</taxon>
        <taxon>Eucestoda</taxon>
        <taxon>Cyclophyllidea</taxon>
        <taxon>Hymenolepididae</taxon>
        <taxon>Rodentolepis</taxon>
    </lineage>
</organism>
<keyword evidence="5 8" id="KW-0472">Membrane</keyword>
<dbReference type="STRING" id="102285.A0A0R3TB35"/>
<evidence type="ECO:0000256" key="7">
    <source>
        <dbReference type="ARBA" id="ARBA00049551"/>
    </source>
</evidence>
<comment type="catalytic activity">
    <reaction evidence="7">
        <text>a ubiquinone + NADH + 5 H(+)(in) = a ubiquinol + NAD(+) + 4 H(+)(out)</text>
        <dbReference type="Rhea" id="RHEA:29091"/>
        <dbReference type="Rhea" id="RHEA-COMP:9565"/>
        <dbReference type="Rhea" id="RHEA-COMP:9566"/>
        <dbReference type="ChEBI" id="CHEBI:15378"/>
        <dbReference type="ChEBI" id="CHEBI:16389"/>
        <dbReference type="ChEBI" id="CHEBI:17976"/>
        <dbReference type="ChEBI" id="CHEBI:57540"/>
        <dbReference type="ChEBI" id="CHEBI:57945"/>
        <dbReference type="EC" id="7.1.1.2"/>
    </reaction>
</comment>
<keyword evidence="4 8" id="KW-1133">Transmembrane helix</keyword>
<feature type="transmembrane region" description="Helical" evidence="8">
    <location>
        <begin position="43"/>
        <end position="64"/>
    </location>
</feature>
<dbReference type="Pfam" id="PF00361">
    <property type="entry name" value="Proton_antipo_M"/>
    <property type="match status" value="1"/>
</dbReference>
<evidence type="ECO:0000313" key="10">
    <source>
        <dbReference type="WBParaSite" id="HNAJ_0000427401-mRNA-1"/>
    </source>
</evidence>
<feature type="transmembrane region" description="Helical" evidence="8">
    <location>
        <begin position="349"/>
        <end position="368"/>
    </location>
</feature>
<feature type="transmembrane region" description="Helical" evidence="8">
    <location>
        <begin position="84"/>
        <end position="105"/>
    </location>
</feature>
<dbReference type="InterPro" id="IPR001750">
    <property type="entry name" value="ND/Mrp_TM"/>
</dbReference>
<evidence type="ECO:0000259" key="9">
    <source>
        <dbReference type="Pfam" id="PF00361"/>
    </source>
</evidence>
<evidence type="ECO:0000256" key="8">
    <source>
        <dbReference type="SAM" id="Phobius"/>
    </source>
</evidence>
<dbReference type="EC" id="7.1.1.2" evidence="2"/>
<feature type="transmembrane region" description="Helical" evidence="8">
    <location>
        <begin position="5"/>
        <end position="23"/>
    </location>
</feature>
<feature type="domain" description="NADH:quinone oxidoreductase/Mrp antiporter transmembrane" evidence="9">
    <location>
        <begin position="111"/>
        <end position="218"/>
    </location>
</feature>
<proteinExistence type="predicted"/>
<evidence type="ECO:0000256" key="2">
    <source>
        <dbReference type="ARBA" id="ARBA00012944"/>
    </source>
</evidence>
<feature type="transmembrane region" description="Helical" evidence="8">
    <location>
        <begin position="261"/>
        <end position="283"/>
    </location>
</feature>
<sequence length="387" mass="44536">MSVGLLFMLVRVICVSMILFYVIRYEVNVMFLSFSGKYFKLGANIDFVSIFAILMLLICFTYVLSYSKHYFDGDKIYIDLNKIICIFVGVMSSLILTGDFLSTSYLSLRSSIITLVSSRFGDVSLFMLIMISRGFLINIHIPLILIFLFIILTKRARFPFISWLLEAMRAPTPIRSLVHSSTLVAAGVWFSMRYDFLLYFDNILLLRLLLLLTIFISGLFFLYRFKEDSGSINFHGVSKCMLFMLVGDVMRGSRGSQSSKCVYKCYLYGNWGLSGAPFIGVFFTKHLLLTNIMNVNKESNEVASNGIVVSTSLIMFQIISCFTAYVMYKSNILVNWRSSLFGSDSIVESFYYTFANCINICSTFFYRWDKFSLNLFKKNCVRRLIYK</sequence>
<evidence type="ECO:0000256" key="6">
    <source>
        <dbReference type="ARBA" id="ARBA00031027"/>
    </source>
</evidence>
<evidence type="ECO:0000256" key="4">
    <source>
        <dbReference type="ARBA" id="ARBA00022989"/>
    </source>
</evidence>
<dbReference type="GO" id="GO:0042773">
    <property type="term" value="P:ATP synthesis coupled electron transport"/>
    <property type="evidence" value="ECO:0007669"/>
    <property type="project" value="InterPro"/>
</dbReference>
<feature type="transmembrane region" description="Helical" evidence="8">
    <location>
        <begin position="204"/>
        <end position="223"/>
    </location>
</feature>
<dbReference type="GO" id="GO:0003954">
    <property type="term" value="F:NADH dehydrogenase activity"/>
    <property type="evidence" value="ECO:0007669"/>
    <property type="project" value="TreeGrafter"/>
</dbReference>
<feature type="transmembrane region" description="Helical" evidence="8">
    <location>
        <begin position="303"/>
        <end position="328"/>
    </location>
</feature>
<reference evidence="10" key="1">
    <citation type="submission" date="2017-02" db="UniProtKB">
        <authorList>
            <consortium name="WormBaseParasite"/>
        </authorList>
    </citation>
    <scope>IDENTIFICATION</scope>
</reference>
<dbReference type="AlphaFoldDB" id="A0A0R3TB35"/>
<dbReference type="GO" id="GO:0016020">
    <property type="term" value="C:membrane"/>
    <property type="evidence" value="ECO:0007669"/>
    <property type="project" value="UniProtKB-SubCell"/>
</dbReference>
<evidence type="ECO:0000256" key="1">
    <source>
        <dbReference type="ARBA" id="ARBA00004141"/>
    </source>
</evidence>